<dbReference type="GO" id="GO:0034039">
    <property type="term" value="F:8-oxo-7,8-dihydroguanine DNA N-glycosylase activity"/>
    <property type="evidence" value="ECO:0007669"/>
    <property type="project" value="TreeGrafter"/>
</dbReference>
<accession>A0A382X8D7</accession>
<comment type="catalytic activity">
    <reaction evidence="1">
        <text>Hydrolysis of DNA containing ring-opened 7-methylguanine residues, releasing 2,6-diamino-4-hydroxy-5-(N-methyl)formamidopyrimidine.</text>
        <dbReference type="EC" id="3.2.2.23"/>
    </reaction>
</comment>
<comment type="catalytic activity">
    <reaction evidence="11">
        <text>2'-deoxyribonucleotide-(2'-deoxyribose 5'-phosphate)-2'-deoxyribonucleotide-DNA = a 3'-end 2'-deoxyribonucleotide-(2,3-dehydro-2,3-deoxyribose 5'-phosphate)-DNA + a 5'-end 5'-phospho-2'-deoxyribonucleoside-DNA + H(+)</text>
        <dbReference type="Rhea" id="RHEA:66592"/>
        <dbReference type="Rhea" id="RHEA-COMP:13180"/>
        <dbReference type="Rhea" id="RHEA-COMP:16897"/>
        <dbReference type="Rhea" id="RHEA-COMP:17067"/>
        <dbReference type="ChEBI" id="CHEBI:15378"/>
        <dbReference type="ChEBI" id="CHEBI:136412"/>
        <dbReference type="ChEBI" id="CHEBI:157695"/>
        <dbReference type="ChEBI" id="CHEBI:167181"/>
        <dbReference type="EC" id="4.2.99.18"/>
    </reaction>
</comment>
<evidence type="ECO:0000256" key="8">
    <source>
        <dbReference type="ARBA" id="ARBA00023239"/>
    </source>
</evidence>
<name>A0A382X8D7_9ZZZZ</name>
<dbReference type="PANTHER" id="PTHR22993">
    <property type="entry name" value="FORMAMIDOPYRIMIDINE-DNA GLYCOSYLASE"/>
    <property type="match status" value="1"/>
</dbReference>
<dbReference type="SUPFAM" id="SSF46946">
    <property type="entry name" value="S13-like H2TH domain"/>
    <property type="match status" value="1"/>
</dbReference>
<keyword evidence="7" id="KW-0234">DNA repair</keyword>
<evidence type="ECO:0000256" key="4">
    <source>
        <dbReference type="ARBA" id="ARBA00022763"/>
    </source>
</evidence>
<dbReference type="Gene3D" id="3.20.190.10">
    <property type="entry name" value="MutM-like, N-terminal"/>
    <property type="match status" value="1"/>
</dbReference>
<organism evidence="13">
    <name type="scientific">marine metagenome</name>
    <dbReference type="NCBI Taxonomy" id="408172"/>
    <lineage>
        <taxon>unclassified sequences</taxon>
        <taxon>metagenomes</taxon>
        <taxon>ecological metagenomes</taxon>
    </lineage>
</organism>
<dbReference type="SUPFAM" id="SSF81624">
    <property type="entry name" value="N-terminal domain of MutM-like DNA repair proteins"/>
    <property type="match status" value="1"/>
</dbReference>
<evidence type="ECO:0000256" key="10">
    <source>
        <dbReference type="ARBA" id="ARBA00023295"/>
    </source>
</evidence>
<protein>
    <recommendedName>
        <fullName evidence="12">Formamidopyrimidine-DNA glycosylase catalytic domain-containing protein</fullName>
    </recommendedName>
</protein>
<dbReference type="Pfam" id="PF06831">
    <property type="entry name" value="H2TH"/>
    <property type="match status" value="1"/>
</dbReference>
<evidence type="ECO:0000256" key="1">
    <source>
        <dbReference type="ARBA" id="ARBA00001668"/>
    </source>
</evidence>
<gene>
    <name evidence="13" type="ORF">METZ01_LOCUS420300</name>
</gene>
<dbReference type="InterPro" id="IPR020629">
    <property type="entry name" value="FPG_Glyclase"/>
</dbReference>
<dbReference type="AlphaFoldDB" id="A0A382X8D7"/>
<comment type="subunit">
    <text evidence="3">Monomer.</text>
</comment>
<dbReference type="NCBIfam" id="NF002211">
    <property type="entry name" value="PRK01103.1"/>
    <property type="match status" value="1"/>
</dbReference>
<dbReference type="Gene3D" id="1.10.8.50">
    <property type="match status" value="1"/>
</dbReference>
<keyword evidence="10" id="KW-0326">Glycosidase</keyword>
<reference evidence="13" key="1">
    <citation type="submission" date="2018-05" db="EMBL/GenBank/DDBJ databases">
        <authorList>
            <person name="Lanie J.A."/>
            <person name="Ng W.-L."/>
            <person name="Kazmierczak K.M."/>
            <person name="Andrzejewski T.M."/>
            <person name="Davidsen T.M."/>
            <person name="Wayne K.J."/>
            <person name="Tettelin H."/>
            <person name="Glass J.I."/>
            <person name="Rusch D."/>
            <person name="Podicherti R."/>
            <person name="Tsui H.-C.T."/>
            <person name="Winkler M.E."/>
        </authorList>
    </citation>
    <scope>NUCLEOTIDE SEQUENCE</scope>
</reference>
<proteinExistence type="inferred from homology"/>
<dbReference type="GO" id="GO:0140078">
    <property type="term" value="F:class I DNA-(apurinic or apyrimidinic site) endonuclease activity"/>
    <property type="evidence" value="ECO:0007669"/>
    <property type="project" value="UniProtKB-EC"/>
</dbReference>
<evidence type="ECO:0000256" key="7">
    <source>
        <dbReference type="ARBA" id="ARBA00023204"/>
    </source>
</evidence>
<evidence type="ECO:0000256" key="2">
    <source>
        <dbReference type="ARBA" id="ARBA00009409"/>
    </source>
</evidence>
<dbReference type="SMART" id="SM01232">
    <property type="entry name" value="H2TH"/>
    <property type="match status" value="1"/>
</dbReference>
<evidence type="ECO:0000256" key="3">
    <source>
        <dbReference type="ARBA" id="ARBA00011245"/>
    </source>
</evidence>
<evidence type="ECO:0000256" key="6">
    <source>
        <dbReference type="ARBA" id="ARBA00023125"/>
    </source>
</evidence>
<dbReference type="NCBIfam" id="TIGR00577">
    <property type="entry name" value="fpg"/>
    <property type="match status" value="1"/>
</dbReference>
<dbReference type="GO" id="GO:0003684">
    <property type="term" value="F:damaged DNA binding"/>
    <property type="evidence" value="ECO:0007669"/>
    <property type="project" value="InterPro"/>
</dbReference>
<keyword evidence="6" id="KW-0238">DNA-binding</keyword>
<dbReference type="Pfam" id="PF01149">
    <property type="entry name" value="Fapy_DNA_glyco"/>
    <property type="match status" value="1"/>
</dbReference>
<evidence type="ECO:0000259" key="12">
    <source>
        <dbReference type="PROSITE" id="PS51068"/>
    </source>
</evidence>
<dbReference type="PROSITE" id="PS51068">
    <property type="entry name" value="FPG_CAT"/>
    <property type="match status" value="1"/>
</dbReference>
<dbReference type="InterPro" id="IPR010979">
    <property type="entry name" value="Ribosomal_uS13-like_H2TH"/>
</dbReference>
<feature type="domain" description="Formamidopyrimidine-DNA glycosylase catalytic" evidence="12">
    <location>
        <begin position="2"/>
        <end position="114"/>
    </location>
</feature>
<dbReference type="SMART" id="SM00898">
    <property type="entry name" value="Fapy_DNA_glyco"/>
    <property type="match status" value="1"/>
</dbReference>
<dbReference type="InterPro" id="IPR035937">
    <property type="entry name" value="FPG_N"/>
</dbReference>
<evidence type="ECO:0000256" key="9">
    <source>
        <dbReference type="ARBA" id="ARBA00023268"/>
    </source>
</evidence>
<evidence type="ECO:0000256" key="5">
    <source>
        <dbReference type="ARBA" id="ARBA00022801"/>
    </source>
</evidence>
<dbReference type="InterPro" id="IPR012319">
    <property type="entry name" value="FPG_cat"/>
</dbReference>
<evidence type="ECO:0000313" key="13">
    <source>
        <dbReference type="EMBL" id="SVD67446.1"/>
    </source>
</evidence>
<keyword evidence="4" id="KW-0227">DNA damage</keyword>
<keyword evidence="8" id="KW-0456">Lyase</keyword>
<dbReference type="CDD" id="cd08966">
    <property type="entry name" value="EcFpg-like_N"/>
    <property type="match status" value="1"/>
</dbReference>
<keyword evidence="9" id="KW-0511">Multifunctional enzyme</keyword>
<dbReference type="GO" id="GO:0008270">
    <property type="term" value="F:zinc ion binding"/>
    <property type="evidence" value="ECO:0007669"/>
    <property type="project" value="InterPro"/>
</dbReference>
<evidence type="ECO:0000256" key="11">
    <source>
        <dbReference type="ARBA" id="ARBA00044632"/>
    </source>
</evidence>
<dbReference type="InterPro" id="IPR015886">
    <property type="entry name" value="H2TH_FPG"/>
</dbReference>
<dbReference type="EMBL" id="UINC01165833">
    <property type="protein sequence ID" value="SVD67446.1"/>
    <property type="molecule type" value="Genomic_DNA"/>
</dbReference>
<feature type="non-terminal residue" evidence="13">
    <location>
        <position position="240"/>
    </location>
</feature>
<comment type="similarity">
    <text evidence="2">Belongs to the FPG family.</text>
</comment>
<dbReference type="GO" id="GO:0006284">
    <property type="term" value="P:base-excision repair"/>
    <property type="evidence" value="ECO:0007669"/>
    <property type="project" value="InterPro"/>
</dbReference>
<sequence>MPELPEVETLKRALTPLVLNKRLLKLRFLRKDLRFSIPLSKLREGLLNQTVSKITRKGKYILMYVPDGALLIHLGMSGRVIQTSSMKPVKKHTHAVFKFEPDVYLHYVDPRRFGCLLWVPKGQTHPLLEGLGPDPLGEEIAATEMKLVAKKCSKASIKSFLMNAKRISGVGNIYACEVLFAARVSPKKPARKINSVQWGLILSTLRDILQKSIVAGGTTLRDFYNTDGSQGYCKLSLTVY</sequence>
<dbReference type="PANTHER" id="PTHR22993:SF9">
    <property type="entry name" value="FORMAMIDOPYRIMIDINE-DNA GLYCOSYLASE"/>
    <property type="match status" value="1"/>
</dbReference>
<keyword evidence="5" id="KW-0378">Hydrolase</keyword>